<evidence type="ECO:0000313" key="2">
    <source>
        <dbReference type="EMBL" id="OAQ69791.1"/>
    </source>
</evidence>
<proteinExistence type="predicted"/>
<dbReference type="AlphaFoldDB" id="A0A179FXF6"/>
<dbReference type="EMBL" id="LSBJ02000002">
    <property type="protein sequence ID" value="OAQ69791.1"/>
    <property type="molecule type" value="Genomic_DNA"/>
</dbReference>
<gene>
    <name evidence="2" type="ORF">VFPPC_15486</name>
</gene>
<reference evidence="2 3" key="1">
    <citation type="journal article" date="2016" name="PLoS Pathog.">
        <title>Biosynthesis of antibiotic leucinostatins in bio-control fungus Purpureocillium lilacinum and their inhibition on phytophthora revealed by genome mining.</title>
        <authorList>
            <person name="Wang G."/>
            <person name="Liu Z."/>
            <person name="Lin R."/>
            <person name="Li E."/>
            <person name="Mao Z."/>
            <person name="Ling J."/>
            <person name="Yang Y."/>
            <person name="Yin W.B."/>
            <person name="Xie B."/>
        </authorList>
    </citation>
    <scope>NUCLEOTIDE SEQUENCE [LARGE SCALE GENOMIC DNA]</scope>
    <source>
        <strain evidence="2">170</strain>
    </source>
</reference>
<dbReference type="Proteomes" id="UP000078397">
    <property type="component" value="Unassembled WGS sequence"/>
</dbReference>
<dbReference type="GeneID" id="28857233"/>
<protein>
    <recommendedName>
        <fullName evidence="4">Secreted protein</fullName>
    </recommendedName>
</protein>
<keyword evidence="1" id="KW-0732">Signal</keyword>
<feature type="signal peptide" evidence="1">
    <location>
        <begin position="1"/>
        <end position="18"/>
    </location>
</feature>
<accession>A0A179FXF6</accession>
<evidence type="ECO:0000313" key="3">
    <source>
        <dbReference type="Proteomes" id="UP000078397"/>
    </source>
</evidence>
<keyword evidence="3" id="KW-1185">Reference proteome</keyword>
<sequence length="110" mass="12500">MLGMIGGTFLCPWSSCRAAEGWWLGFWRGWQCKALFPCSTGTTVRWLGFSGEIDSLGFVHRCLDGFWSPVVWTGIVEAMLCSVRHIEEVRREACSHKPQLCRRSGFLRQA</sequence>
<feature type="chain" id="PRO_5008102120" description="Secreted protein" evidence="1">
    <location>
        <begin position="19"/>
        <end position="110"/>
    </location>
</feature>
<name>A0A179FXF6_METCM</name>
<dbReference type="KEGG" id="pchm:VFPPC_15486"/>
<comment type="caution">
    <text evidence="2">The sequence shown here is derived from an EMBL/GenBank/DDBJ whole genome shotgun (WGS) entry which is preliminary data.</text>
</comment>
<organism evidence="2 3">
    <name type="scientific">Pochonia chlamydosporia 170</name>
    <dbReference type="NCBI Taxonomy" id="1380566"/>
    <lineage>
        <taxon>Eukaryota</taxon>
        <taxon>Fungi</taxon>
        <taxon>Dikarya</taxon>
        <taxon>Ascomycota</taxon>
        <taxon>Pezizomycotina</taxon>
        <taxon>Sordariomycetes</taxon>
        <taxon>Hypocreomycetidae</taxon>
        <taxon>Hypocreales</taxon>
        <taxon>Clavicipitaceae</taxon>
        <taxon>Pochonia</taxon>
    </lineage>
</organism>
<evidence type="ECO:0008006" key="4">
    <source>
        <dbReference type="Google" id="ProtNLM"/>
    </source>
</evidence>
<evidence type="ECO:0000256" key="1">
    <source>
        <dbReference type="SAM" id="SignalP"/>
    </source>
</evidence>
<dbReference type="RefSeq" id="XP_018146328.1">
    <property type="nucleotide sequence ID" value="XM_018293239.1"/>
</dbReference>